<organism evidence="1 2">
    <name type="scientific">Microbotryum silenes-dioicae</name>
    <dbReference type="NCBI Taxonomy" id="796604"/>
    <lineage>
        <taxon>Eukaryota</taxon>
        <taxon>Fungi</taxon>
        <taxon>Dikarya</taxon>
        <taxon>Basidiomycota</taxon>
        <taxon>Pucciniomycotina</taxon>
        <taxon>Microbotryomycetes</taxon>
        <taxon>Microbotryales</taxon>
        <taxon>Microbotryaceae</taxon>
        <taxon>Microbotryum</taxon>
    </lineage>
</organism>
<reference evidence="1 2" key="1">
    <citation type="submission" date="2016-11" db="EMBL/GenBank/DDBJ databases">
        <authorList>
            <person name="Jaros S."/>
            <person name="Januszkiewicz K."/>
            <person name="Wedrychowicz H."/>
        </authorList>
    </citation>
    <scope>NUCLEOTIDE SEQUENCE [LARGE SCALE GENOMIC DNA]</scope>
</reference>
<keyword evidence="2" id="KW-1185">Reference proteome</keyword>
<dbReference type="AlphaFoldDB" id="A0A2X0N1H0"/>
<sequence length="110" mass="12262">MAGDRSLDDAFDRLRCERPFSAGRRTINQLQHATSRSLLNAKMCVGSWADAVADDDAARKELIDRVTVIFTPIVRLSYSAQPPKVVPGNRRATGTRETITSMMMMCRSVM</sequence>
<accession>A0A2X0N1H0</accession>
<dbReference type="EMBL" id="FQNC01000060">
    <property type="protein sequence ID" value="SGY90655.1"/>
    <property type="molecule type" value="Genomic_DNA"/>
</dbReference>
<evidence type="ECO:0000313" key="2">
    <source>
        <dbReference type="Proteomes" id="UP000249464"/>
    </source>
</evidence>
<evidence type="ECO:0000313" key="1">
    <source>
        <dbReference type="EMBL" id="SGY90655.1"/>
    </source>
</evidence>
<name>A0A2X0N1H0_9BASI</name>
<gene>
    <name evidence="1" type="primary">BQ5605_C039g11820</name>
    <name evidence="1" type="ORF">BQ5605_C039G11820</name>
</gene>
<dbReference type="Proteomes" id="UP000249464">
    <property type="component" value="Unassembled WGS sequence"/>
</dbReference>
<protein>
    <submittedName>
        <fullName evidence="1">BQ5605_C039g11820 protein</fullName>
    </submittedName>
</protein>
<proteinExistence type="predicted"/>